<dbReference type="PATRIC" id="fig|1246995.3.peg.5213"/>
<name>U5W313_9ACTN</name>
<dbReference type="GO" id="GO:0016787">
    <property type="term" value="F:hydrolase activity"/>
    <property type="evidence" value="ECO:0007669"/>
    <property type="project" value="UniProtKB-KW"/>
</dbReference>
<evidence type="ECO:0000313" key="3">
    <source>
        <dbReference type="EMBL" id="AGZ43407.1"/>
    </source>
</evidence>
<dbReference type="InterPro" id="IPR050300">
    <property type="entry name" value="GDXG_lipolytic_enzyme"/>
</dbReference>
<dbReference type="AlphaFoldDB" id="U5W313"/>
<dbReference type="Gene3D" id="3.40.50.1820">
    <property type="entry name" value="alpha/beta hydrolase"/>
    <property type="match status" value="1"/>
</dbReference>
<proteinExistence type="predicted"/>
<dbReference type="RefSeq" id="WP_023364079.1">
    <property type="nucleotide sequence ID" value="NC_022657.1"/>
</dbReference>
<dbReference type="eggNOG" id="COG0657">
    <property type="taxonomic scope" value="Bacteria"/>
</dbReference>
<evidence type="ECO:0000259" key="2">
    <source>
        <dbReference type="Pfam" id="PF07859"/>
    </source>
</evidence>
<dbReference type="InterPro" id="IPR029058">
    <property type="entry name" value="AB_hydrolase_fold"/>
</dbReference>
<dbReference type="PANTHER" id="PTHR48081">
    <property type="entry name" value="AB HYDROLASE SUPERFAMILY PROTEIN C4A8.06C"/>
    <property type="match status" value="1"/>
</dbReference>
<dbReference type="Pfam" id="PF07859">
    <property type="entry name" value="Abhydrolase_3"/>
    <property type="match status" value="1"/>
</dbReference>
<dbReference type="PANTHER" id="PTHR48081:SF8">
    <property type="entry name" value="ALPHA_BETA HYDROLASE FOLD-3 DOMAIN-CONTAINING PROTEIN-RELATED"/>
    <property type="match status" value="1"/>
</dbReference>
<keyword evidence="1 3" id="KW-0378">Hydrolase</keyword>
<dbReference type="HOGENOM" id="CLU_012494_6_1_11"/>
<dbReference type="KEGG" id="afs:AFR_25715"/>
<accession>U5W313</accession>
<protein>
    <submittedName>
        <fullName evidence="3">Alpha/beta hydrolase</fullName>
    </submittedName>
</protein>
<dbReference type="SUPFAM" id="SSF53474">
    <property type="entry name" value="alpha/beta-Hydrolases"/>
    <property type="match status" value="1"/>
</dbReference>
<sequence length="309" mass="32856">MTDLSAVDPQLREPLPVIMAASPRPLTLEVLPVRRQLGRDLRLTDEQMTRGGRITIESRDGYLIVRPAGATGPLPGVVYLHGGGLMVGDERSDMPVVLDWVEQAGVAVVSVDYRLAPEHAYPAQVEDCHAALTWTAAHADDLGLDGRLILAGVSAGGGLAAATALLNRDRGGPELTGLLLVCPMLDDRTVDHEVRPYDTWSSVSNRTGWTALLGDARGGPDVPPYAAPARATDLSGLPPAFIDVGTADIFLAEDVAFAQRLWAAGSLADLHVWAGGYHGFDASVPDAAVSRSARAARIDWLRRLLQVTV</sequence>
<organism evidence="3 4">
    <name type="scientific">Actinoplanes friuliensis DSM 7358</name>
    <dbReference type="NCBI Taxonomy" id="1246995"/>
    <lineage>
        <taxon>Bacteria</taxon>
        <taxon>Bacillati</taxon>
        <taxon>Actinomycetota</taxon>
        <taxon>Actinomycetes</taxon>
        <taxon>Micromonosporales</taxon>
        <taxon>Micromonosporaceae</taxon>
        <taxon>Actinoplanes</taxon>
    </lineage>
</organism>
<reference evidence="3 4" key="1">
    <citation type="journal article" date="2014" name="J. Biotechnol.">
        <title>Complete genome sequence of the actinobacterium Actinoplanes friuliensis HAG 010964, producer of the lipopeptide antibiotic friulimycin.</title>
        <authorList>
            <person name="Ruckert C."/>
            <person name="Szczepanowski R."/>
            <person name="Albersmeier A."/>
            <person name="Goesmann A."/>
            <person name="Fischer N."/>
            <person name="Steinkamper A."/>
            <person name="Puhler A."/>
            <person name="Biener R."/>
            <person name="Schwartz D."/>
            <person name="Kalinowski J."/>
        </authorList>
    </citation>
    <scope>NUCLEOTIDE SEQUENCE [LARGE SCALE GENOMIC DNA]</scope>
    <source>
        <strain evidence="3 4">DSM 7358</strain>
    </source>
</reference>
<gene>
    <name evidence="3" type="ORF">AFR_25715</name>
</gene>
<feature type="domain" description="Alpha/beta hydrolase fold-3" evidence="2">
    <location>
        <begin position="77"/>
        <end position="280"/>
    </location>
</feature>
<dbReference type="STRING" id="1246995.AFR_25715"/>
<keyword evidence="4" id="KW-1185">Reference proteome</keyword>
<evidence type="ECO:0000256" key="1">
    <source>
        <dbReference type="ARBA" id="ARBA00022801"/>
    </source>
</evidence>
<evidence type="ECO:0000313" key="4">
    <source>
        <dbReference type="Proteomes" id="UP000017746"/>
    </source>
</evidence>
<dbReference type="EMBL" id="CP006272">
    <property type="protein sequence ID" value="AGZ43407.1"/>
    <property type="molecule type" value="Genomic_DNA"/>
</dbReference>
<dbReference type="Proteomes" id="UP000017746">
    <property type="component" value="Chromosome"/>
</dbReference>
<dbReference type="InterPro" id="IPR013094">
    <property type="entry name" value="AB_hydrolase_3"/>
</dbReference>